<dbReference type="Gene3D" id="3.40.50.1820">
    <property type="entry name" value="alpha/beta hydrolase"/>
    <property type="match status" value="1"/>
</dbReference>
<name>A0A6H2HDI3_9BURK</name>
<feature type="signal peptide" evidence="1">
    <location>
        <begin position="1"/>
        <end position="28"/>
    </location>
</feature>
<evidence type="ECO:0000313" key="3">
    <source>
        <dbReference type="Proteomes" id="UP000502041"/>
    </source>
</evidence>
<dbReference type="EC" id="3.2.1.8" evidence="2"/>
<keyword evidence="2" id="KW-0119">Carbohydrate metabolism</keyword>
<dbReference type="GO" id="GO:0045493">
    <property type="term" value="P:xylan catabolic process"/>
    <property type="evidence" value="ECO:0007669"/>
    <property type="project" value="UniProtKB-KW"/>
</dbReference>
<keyword evidence="2" id="KW-0378">Hydrolase</keyword>
<evidence type="ECO:0000313" key="2">
    <source>
        <dbReference type="EMBL" id="QJC57932.1"/>
    </source>
</evidence>
<keyword evidence="2" id="KW-0858">Xylan degradation</keyword>
<dbReference type="SUPFAM" id="SSF53474">
    <property type="entry name" value="alpha/beta-Hydrolases"/>
    <property type="match status" value="1"/>
</dbReference>
<dbReference type="EMBL" id="CP051461">
    <property type="protein sequence ID" value="QJC57932.1"/>
    <property type="molecule type" value="Genomic_DNA"/>
</dbReference>
<proteinExistence type="predicted"/>
<dbReference type="GO" id="GO:0016747">
    <property type="term" value="F:acyltransferase activity, transferring groups other than amino-acyl groups"/>
    <property type="evidence" value="ECO:0007669"/>
    <property type="project" value="TreeGrafter"/>
</dbReference>
<dbReference type="InterPro" id="IPR029058">
    <property type="entry name" value="AB_hydrolase_fold"/>
</dbReference>
<dbReference type="PANTHER" id="PTHR48098">
    <property type="entry name" value="ENTEROCHELIN ESTERASE-RELATED"/>
    <property type="match status" value="1"/>
</dbReference>
<reference evidence="2 3" key="1">
    <citation type="submission" date="2020-04" db="EMBL/GenBank/DDBJ databases">
        <title>Complete genome of a Psychrophilic, Marine, Gas Vacuolate Bacterium Polaromonas vacuolata KCTC 22033T.</title>
        <authorList>
            <person name="Hwang K."/>
            <person name="Kim K.M."/>
        </authorList>
    </citation>
    <scope>NUCLEOTIDE SEQUENCE [LARGE SCALE GENOMIC DNA]</scope>
    <source>
        <strain evidence="2 3">KCTC 22033</strain>
    </source>
</reference>
<keyword evidence="2" id="KW-0326">Glycosidase</keyword>
<dbReference type="AlphaFoldDB" id="A0A6H2HDI3"/>
<dbReference type="RefSeq" id="WP_168923380.1">
    <property type="nucleotide sequence ID" value="NZ_CP051461.1"/>
</dbReference>
<protein>
    <submittedName>
        <fullName evidence="2">Endo-1,4-beta-xylanase Z</fullName>
        <ecNumber evidence="2">3.2.1.8</ecNumber>
    </submittedName>
</protein>
<gene>
    <name evidence="2" type="primary">xynZ</name>
    <name evidence="2" type="ORF">HC248_03264</name>
</gene>
<dbReference type="InterPro" id="IPR050583">
    <property type="entry name" value="Mycobacterial_A85_antigen"/>
</dbReference>
<organism evidence="2 3">
    <name type="scientific">Polaromonas vacuolata</name>
    <dbReference type="NCBI Taxonomy" id="37448"/>
    <lineage>
        <taxon>Bacteria</taxon>
        <taxon>Pseudomonadati</taxon>
        <taxon>Pseudomonadota</taxon>
        <taxon>Betaproteobacteria</taxon>
        <taxon>Burkholderiales</taxon>
        <taxon>Comamonadaceae</taxon>
        <taxon>Polaromonas</taxon>
    </lineage>
</organism>
<keyword evidence="2" id="KW-0624">Polysaccharide degradation</keyword>
<dbReference type="PANTHER" id="PTHR48098:SF1">
    <property type="entry name" value="DIACYLGLYCEROL ACYLTRANSFERASE_MYCOLYLTRANSFERASE AG85A"/>
    <property type="match status" value="1"/>
</dbReference>
<dbReference type="Pfam" id="PF00756">
    <property type="entry name" value="Esterase"/>
    <property type="match status" value="1"/>
</dbReference>
<sequence>MRLPILLNRLTLALGLCLGLSISNSTFAGAVFSDAAGSQAIGRDVKFTVYLPDGYKESTQPYPVVYLLHGAGGDENEWRTKGGAVETLDGLIKRGLMRPSVVVMPTVGPASWWANGAAEKSESAIMDDLLPYVESRYKVTRDRKGRAIGGLSMGGYGALNIALRHPEKFCAAAIISPAIYDPLPPEASASRRTPQFVRNGQFDPDTWRALNYPAQLPAYTAQALRVPMWIVAGDHDYLGIAQMSANLFARIHQIQPKQAELRIVNGDHEWLVFRDALPEALQYVDQSCSRS</sequence>
<dbReference type="Proteomes" id="UP000502041">
    <property type="component" value="Chromosome"/>
</dbReference>
<dbReference type="GO" id="GO:0031176">
    <property type="term" value="F:endo-1,4-beta-xylanase activity"/>
    <property type="evidence" value="ECO:0007669"/>
    <property type="project" value="UniProtKB-EC"/>
</dbReference>
<keyword evidence="3" id="KW-1185">Reference proteome</keyword>
<dbReference type="KEGG" id="pvac:HC248_03264"/>
<accession>A0A6H2HDI3</accession>
<keyword evidence="1" id="KW-0732">Signal</keyword>
<dbReference type="InterPro" id="IPR000801">
    <property type="entry name" value="Esterase-like"/>
</dbReference>
<feature type="chain" id="PRO_5026169516" evidence="1">
    <location>
        <begin position="29"/>
        <end position="291"/>
    </location>
</feature>
<evidence type="ECO:0000256" key="1">
    <source>
        <dbReference type="SAM" id="SignalP"/>
    </source>
</evidence>